<gene>
    <name evidence="2" type="ORF">FA13DRAFT_1796566</name>
</gene>
<accession>A0A4Y7STV1</accession>
<proteinExistence type="predicted"/>
<evidence type="ECO:0000313" key="2">
    <source>
        <dbReference type="EMBL" id="TEB25295.1"/>
    </source>
</evidence>
<protein>
    <submittedName>
        <fullName evidence="2">Uncharacterized protein</fullName>
    </submittedName>
</protein>
<dbReference type="EMBL" id="QPFP01000058">
    <property type="protein sequence ID" value="TEB25295.1"/>
    <property type="molecule type" value="Genomic_DNA"/>
</dbReference>
<feature type="region of interest" description="Disordered" evidence="1">
    <location>
        <begin position="185"/>
        <end position="205"/>
    </location>
</feature>
<keyword evidence="3" id="KW-1185">Reference proteome</keyword>
<name>A0A4Y7STV1_COPMI</name>
<dbReference type="AlphaFoldDB" id="A0A4Y7STV1"/>
<evidence type="ECO:0000313" key="3">
    <source>
        <dbReference type="Proteomes" id="UP000298030"/>
    </source>
</evidence>
<reference evidence="2 3" key="1">
    <citation type="journal article" date="2019" name="Nat. Ecol. Evol.">
        <title>Megaphylogeny resolves global patterns of mushroom evolution.</title>
        <authorList>
            <person name="Varga T."/>
            <person name="Krizsan K."/>
            <person name="Foldi C."/>
            <person name="Dima B."/>
            <person name="Sanchez-Garcia M."/>
            <person name="Sanchez-Ramirez S."/>
            <person name="Szollosi G.J."/>
            <person name="Szarkandi J.G."/>
            <person name="Papp V."/>
            <person name="Albert L."/>
            <person name="Andreopoulos W."/>
            <person name="Angelini C."/>
            <person name="Antonin V."/>
            <person name="Barry K.W."/>
            <person name="Bougher N.L."/>
            <person name="Buchanan P."/>
            <person name="Buyck B."/>
            <person name="Bense V."/>
            <person name="Catcheside P."/>
            <person name="Chovatia M."/>
            <person name="Cooper J."/>
            <person name="Damon W."/>
            <person name="Desjardin D."/>
            <person name="Finy P."/>
            <person name="Geml J."/>
            <person name="Haridas S."/>
            <person name="Hughes K."/>
            <person name="Justo A."/>
            <person name="Karasinski D."/>
            <person name="Kautmanova I."/>
            <person name="Kiss B."/>
            <person name="Kocsube S."/>
            <person name="Kotiranta H."/>
            <person name="LaButti K.M."/>
            <person name="Lechner B.E."/>
            <person name="Liimatainen K."/>
            <person name="Lipzen A."/>
            <person name="Lukacs Z."/>
            <person name="Mihaltcheva S."/>
            <person name="Morgado L.N."/>
            <person name="Niskanen T."/>
            <person name="Noordeloos M.E."/>
            <person name="Ohm R.A."/>
            <person name="Ortiz-Santana B."/>
            <person name="Ovrebo C."/>
            <person name="Racz N."/>
            <person name="Riley R."/>
            <person name="Savchenko A."/>
            <person name="Shiryaev A."/>
            <person name="Soop K."/>
            <person name="Spirin V."/>
            <person name="Szebenyi C."/>
            <person name="Tomsovsky M."/>
            <person name="Tulloss R.E."/>
            <person name="Uehling J."/>
            <person name="Grigoriev I.V."/>
            <person name="Vagvolgyi C."/>
            <person name="Papp T."/>
            <person name="Martin F.M."/>
            <person name="Miettinen O."/>
            <person name="Hibbett D.S."/>
            <person name="Nagy L.G."/>
        </authorList>
    </citation>
    <scope>NUCLEOTIDE SEQUENCE [LARGE SCALE GENOMIC DNA]</scope>
    <source>
        <strain evidence="2 3">FP101781</strain>
    </source>
</reference>
<evidence type="ECO:0000256" key="1">
    <source>
        <dbReference type="SAM" id="MobiDB-lite"/>
    </source>
</evidence>
<organism evidence="2 3">
    <name type="scientific">Coprinellus micaceus</name>
    <name type="common">Glistening ink-cap mushroom</name>
    <name type="synonym">Coprinus micaceus</name>
    <dbReference type="NCBI Taxonomy" id="71717"/>
    <lineage>
        <taxon>Eukaryota</taxon>
        <taxon>Fungi</taxon>
        <taxon>Dikarya</taxon>
        <taxon>Basidiomycota</taxon>
        <taxon>Agaricomycotina</taxon>
        <taxon>Agaricomycetes</taxon>
        <taxon>Agaricomycetidae</taxon>
        <taxon>Agaricales</taxon>
        <taxon>Agaricineae</taxon>
        <taxon>Psathyrellaceae</taxon>
        <taxon>Coprinellus</taxon>
    </lineage>
</organism>
<dbReference type="Proteomes" id="UP000298030">
    <property type="component" value="Unassembled WGS sequence"/>
</dbReference>
<sequence length="205" mass="22308">MANEESEESTATDAGRPCPRVLPSPLLLFHNHNAPTLPLSTTLSIAPTSVHRTCPARQSRQGSRSFTATACSSNAHAWTTCARIQPSISPKKHYHGTFPAQAPYHPLCSSLLPATQPTRSPQNTLSTPTTAAVLFFEGQIEDRLWSVEAEHRPRAAIEPHNSIYLGARGGKISLYSSRAHLSIPDETPYEDPALSKQPAGLFTYQ</sequence>
<comment type="caution">
    <text evidence="2">The sequence shown here is derived from an EMBL/GenBank/DDBJ whole genome shotgun (WGS) entry which is preliminary data.</text>
</comment>